<dbReference type="GO" id="GO:0006508">
    <property type="term" value="P:proteolysis"/>
    <property type="evidence" value="ECO:0007669"/>
    <property type="project" value="InterPro"/>
</dbReference>
<feature type="compositionally biased region" description="Acidic residues" evidence="10">
    <location>
        <begin position="361"/>
        <end position="377"/>
    </location>
</feature>
<evidence type="ECO:0000256" key="4">
    <source>
        <dbReference type="ARBA" id="ARBA00022776"/>
    </source>
</evidence>
<dbReference type="InterPro" id="IPR038718">
    <property type="entry name" value="SNF2-like_sf"/>
</dbReference>
<feature type="region of interest" description="Disordered" evidence="10">
    <location>
        <begin position="205"/>
        <end position="225"/>
    </location>
</feature>
<dbReference type="GO" id="GO:0005634">
    <property type="term" value="C:nucleus"/>
    <property type="evidence" value="ECO:0007669"/>
    <property type="project" value="TreeGrafter"/>
</dbReference>
<evidence type="ECO:0000313" key="14">
    <source>
        <dbReference type="Proteomes" id="UP000887561"/>
    </source>
</evidence>
<evidence type="ECO:0000256" key="10">
    <source>
        <dbReference type="SAM" id="MobiDB-lite"/>
    </source>
</evidence>
<dbReference type="PANTHER" id="PTHR45629:SF7">
    <property type="entry name" value="DNA EXCISION REPAIR PROTEIN ERCC-6-RELATED"/>
    <property type="match status" value="1"/>
</dbReference>
<dbReference type="InterPro" id="IPR027417">
    <property type="entry name" value="P-loop_NTPase"/>
</dbReference>
<accession>A0A915MUT0</accession>
<comment type="subunit">
    <text evidence="1">Interacts (via N-terminus) with spn-A/Rad51.</text>
</comment>
<feature type="domain" description="Helicase ATP-binding" evidence="12">
    <location>
        <begin position="452"/>
        <end position="629"/>
    </location>
</feature>
<dbReference type="WBParaSite" id="scaffold5464_cov281.g9576">
    <property type="protein sequence ID" value="scaffold5464_cov281.g9576"/>
    <property type="gene ID" value="scaffold5464_cov281.g9576"/>
</dbReference>
<dbReference type="PROSITE" id="PS51194">
    <property type="entry name" value="HELICASE_CTER"/>
    <property type="match status" value="1"/>
</dbReference>
<name>A0A915MUT0_MELJA</name>
<keyword evidence="5" id="KW-0378">Hydrolase</keyword>
<dbReference type="GO" id="GO:0008094">
    <property type="term" value="F:ATP-dependent activity, acting on DNA"/>
    <property type="evidence" value="ECO:0007669"/>
    <property type="project" value="TreeGrafter"/>
</dbReference>
<comment type="caution">
    <text evidence="9">Lacks conserved residue(s) required for the propagation of feature annotation.</text>
</comment>
<dbReference type="Pfam" id="PF00271">
    <property type="entry name" value="Helicase_C"/>
    <property type="match status" value="1"/>
</dbReference>
<dbReference type="PROSITE" id="PS50203">
    <property type="entry name" value="CALPAIN_CAT"/>
    <property type="match status" value="1"/>
</dbReference>
<comment type="function">
    <text evidence="7">Involved in mitotic DNA repair and meiotic recombination. Functions in the recombinational DNA repair pathway. Essential for interhomolog gene conversion (GC), but may have a less important role in intersister GC than spn-A/Rad51. In the presence of DNA, spn-A/Rad51 enhances the ATPase activity of okr/Rad54.</text>
</comment>
<dbReference type="InterPro" id="IPR022682">
    <property type="entry name" value="Calpain_domain_III"/>
</dbReference>
<dbReference type="Pfam" id="PF00176">
    <property type="entry name" value="SNF2-rel_dom"/>
    <property type="match status" value="1"/>
</dbReference>
<feature type="compositionally biased region" description="Basic and acidic residues" evidence="10">
    <location>
        <begin position="348"/>
        <end position="360"/>
    </location>
</feature>
<keyword evidence="3" id="KW-0132">Cell division</keyword>
<dbReference type="Gene3D" id="3.90.70.10">
    <property type="entry name" value="Cysteine proteinases"/>
    <property type="match status" value="1"/>
</dbReference>
<dbReference type="Pfam" id="PF01067">
    <property type="entry name" value="Calpain_III"/>
    <property type="match status" value="1"/>
</dbReference>
<evidence type="ECO:0000313" key="15">
    <source>
        <dbReference type="WBParaSite" id="scaffold5464_cov281.g9576"/>
    </source>
</evidence>
<dbReference type="InterPro" id="IPR050496">
    <property type="entry name" value="SNF2_RAD54_helicase_repair"/>
</dbReference>
<evidence type="ECO:0000256" key="1">
    <source>
        <dbReference type="ARBA" id="ARBA00011467"/>
    </source>
</evidence>
<feature type="domain" description="Calpain catalytic" evidence="11">
    <location>
        <begin position="1876"/>
        <end position="1949"/>
    </location>
</feature>
<dbReference type="GO" id="GO:0004198">
    <property type="term" value="F:calcium-dependent cysteine-type endopeptidase activity"/>
    <property type="evidence" value="ECO:0007669"/>
    <property type="project" value="InterPro"/>
</dbReference>
<dbReference type="Gene3D" id="2.60.120.380">
    <property type="match status" value="1"/>
</dbReference>
<dbReference type="SUPFAM" id="SSF48371">
    <property type="entry name" value="ARM repeat"/>
    <property type="match status" value="1"/>
</dbReference>
<dbReference type="InterPro" id="IPR049730">
    <property type="entry name" value="SNF2/RAD54-like_C"/>
</dbReference>
<dbReference type="SMART" id="SM00230">
    <property type="entry name" value="CysPc"/>
    <property type="match status" value="1"/>
</dbReference>
<evidence type="ECO:0000256" key="5">
    <source>
        <dbReference type="ARBA" id="ARBA00022801"/>
    </source>
</evidence>
<organism evidence="14 15">
    <name type="scientific">Meloidogyne javanica</name>
    <name type="common">Root-knot nematode worm</name>
    <dbReference type="NCBI Taxonomy" id="6303"/>
    <lineage>
        <taxon>Eukaryota</taxon>
        <taxon>Metazoa</taxon>
        <taxon>Ecdysozoa</taxon>
        <taxon>Nematoda</taxon>
        <taxon>Chromadorea</taxon>
        <taxon>Rhabditida</taxon>
        <taxon>Tylenchina</taxon>
        <taxon>Tylenchomorpha</taxon>
        <taxon>Tylenchoidea</taxon>
        <taxon>Meloidogynidae</taxon>
        <taxon>Meloidogyninae</taxon>
        <taxon>Meloidogyne</taxon>
        <taxon>Meloidogyne incognita group</taxon>
    </lineage>
</organism>
<feature type="compositionally biased region" description="Acidic residues" evidence="10">
    <location>
        <begin position="1201"/>
        <end position="1211"/>
    </location>
</feature>
<dbReference type="Gene3D" id="3.40.50.300">
    <property type="entry name" value="P-loop containing nucleotide triphosphate hydrolases"/>
    <property type="match status" value="1"/>
</dbReference>
<evidence type="ECO:0000256" key="3">
    <source>
        <dbReference type="ARBA" id="ARBA00022618"/>
    </source>
</evidence>
<dbReference type="SUPFAM" id="SSF49758">
    <property type="entry name" value="Calpain large subunit, middle domain (domain III)"/>
    <property type="match status" value="1"/>
</dbReference>
<dbReference type="Gene3D" id="3.40.50.10810">
    <property type="entry name" value="Tandem AAA-ATPase domain"/>
    <property type="match status" value="1"/>
</dbReference>
<dbReference type="InterPro" id="IPR038765">
    <property type="entry name" value="Papain-like_cys_pep_sf"/>
</dbReference>
<dbReference type="Pfam" id="PF00648">
    <property type="entry name" value="Peptidase_C2"/>
    <property type="match status" value="1"/>
</dbReference>
<dbReference type="InterPro" id="IPR036213">
    <property type="entry name" value="Calpain_III_sf"/>
</dbReference>
<evidence type="ECO:0000259" key="11">
    <source>
        <dbReference type="PROSITE" id="PS50203"/>
    </source>
</evidence>
<evidence type="ECO:0000256" key="7">
    <source>
        <dbReference type="ARBA" id="ARBA00024776"/>
    </source>
</evidence>
<keyword evidence="14" id="KW-1185">Reference proteome</keyword>
<feature type="compositionally biased region" description="Basic and acidic residues" evidence="10">
    <location>
        <begin position="205"/>
        <end position="215"/>
    </location>
</feature>
<dbReference type="SUPFAM" id="SSF52540">
    <property type="entry name" value="P-loop containing nucleoside triphosphate hydrolases"/>
    <property type="match status" value="2"/>
</dbReference>
<evidence type="ECO:0000259" key="13">
    <source>
        <dbReference type="PROSITE" id="PS51194"/>
    </source>
</evidence>
<dbReference type="PROSITE" id="PS51192">
    <property type="entry name" value="HELICASE_ATP_BIND_1"/>
    <property type="match status" value="1"/>
</dbReference>
<evidence type="ECO:0000256" key="2">
    <source>
        <dbReference type="ARBA" id="ARBA00015341"/>
    </source>
</evidence>
<dbReference type="CDD" id="cd18793">
    <property type="entry name" value="SF2_C_SNF"/>
    <property type="match status" value="1"/>
</dbReference>
<proteinExistence type="predicted"/>
<dbReference type="SMART" id="SM00720">
    <property type="entry name" value="calpain_III"/>
    <property type="match status" value="1"/>
</dbReference>
<dbReference type="InterPro" id="IPR016024">
    <property type="entry name" value="ARM-type_fold"/>
</dbReference>
<feature type="region of interest" description="Disordered" evidence="10">
    <location>
        <begin position="1200"/>
        <end position="1224"/>
    </location>
</feature>
<dbReference type="InterPro" id="IPR022683">
    <property type="entry name" value="Calpain_III"/>
</dbReference>
<dbReference type="GO" id="GO:0006283">
    <property type="term" value="P:transcription-coupled nucleotide-excision repair"/>
    <property type="evidence" value="ECO:0007669"/>
    <property type="project" value="TreeGrafter"/>
</dbReference>
<dbReference type="SMART" id="SM00487">
    <property type="entry name" value="DEXDc"/>
    <property type="match status" value="1"/>
</dbReference>
<sequence length="2247" mass="257259">MTSFSLLHPVGALRVLESIKPDVQLVPSSDRQVDMKQNARLRHDAKDADQNATGSTYDLKSNLQLFTRYWMAESAPSTQAQISRKSWARYLRFKEDTCRKIFDEDYMAELQLNSTESGYFHWEANEFHRQLRDRLLPQAQGGSFRALIGSHLLSRLDPRLFASEPRSFCEAKRHVSEADERHKLAKEEQHILQEFRIRIPKMRDGSVDGQRHYSDQECEDGEISDESVESTFDRSKFTDSAPNDDVKQLDLEKVVAYDAAHLEGRLIENMAEKQFRDDRRKKLKNGSLEVLVQETDSSIKKGDLTPFELIKQQELTGSKSKCNSIEIRGGLTSGQIKSSNQRQLNLPEQRHRALSSRDEGIFDEQDVEDESYDESSDVSDNSEISEELDESTQKISKQNKINIRKRNKFTIRMRNDDGDNNYFDERIRHYNAETNSEDLHDYHELKDGFHISKSVWDLCYKILADEMGLGKTMQICVFLRSLAESQRPSSIFGWKGLGPSLVICPATVLHQWVNEFNRWFPLCRVAVLHSSGAHSGTKNSLIRKMSEYRSDGSVLVTSYSTYMLDYKKILAAKWNYVILDEGHKIRNPEAKITLTLKELRTPHRLILSGSPLQNNLRELWSLFDFIYPGLLGSLKEFVEKFSIPITQGGYANATSIQVRTAYKCACILRDAISPYLLRRMKKDVQMILFCDITSEQRNLYQEYISSKPCQDLINGQNMAFAALMHLRKLCNHPDLVTGGPNKYGDLEDDKNPELEYGSYQRSGKMIVVKTLLRLWFQQQQKVLLFSQSRQMLTILEGFMSRENYKYLRMDGTTPIGKEYMDKDIFTFLLTTKVGGLGINLTGANRVLIYDPDWNPSTDAQARERAWRIGQQRAVTVYRLLTSGTIEEKIYQRQIFKHFLANRVLVNPKQQRFFKTNDLHELFTLGSSKSDRKYGTETEAVFNSVSSSLIRATSKQSVKDSKSYKNNAINSTSDAKVIEASSSKDGELNEETREKIRLLAKKYARNFGNGKREIQKKKSSDLFEGQIIVPMLKKQEVVSKLKVEESENFCSKEQDDYVLGKLLRKGKCGVNSTLMHDEIIQTSSTVDIQLIEDEANAVAKRAANVLKRSRTMHSAFLENISEFGIAPKSKKSLFGQKRAPEYSDINHVTTGVTEHHNQQAEDDGHDNPFGGTSILDECKEVSGADLLRSIRLRKEKQLDINGDCEEDDDESNEYPSFPKTQTQSTFNDKNEKLAAELRNFLAVNNGRAIMAKFRLRVRGSKAFKPSNGSSSSNSKVTKHRSVAKLIRLIDISSLGSMNDGLKTIEDDDDKAFDEHLPIHQMSLKENVRQRSEEITLRSIEHSKVPLESLNQTRFSKHDQLLWKMLPSSILFSCSRDYRTILPMFVPVLGAALNEPEYCCISLASIRAALQIDKENDLKIMKRYAKNFFPILFSIYTNGVEDLFAENKPITKVDPNAVHQSTLATIRLYMHTIPKSLLKQYITLASTKLNDQEIISEQKILLVDILTAMCIAADVDDLQTIFNSIKPWFDSHERPQKKAYRLLAQIYHRINEDDLKSFFANNKPFLKEIICSGYEKIQVPVVSMRLFILLQHAVLCLGALQFSETKSTRQQSANCLTEMIEKLLRLWSTEENSYKPNPLDTYFCRLFFTVKKCSKDNINKLCCALIALNILTRKHLRNLSSTTLVTQLIGCVSEVLDSVKEASVRLLAIRLMRTACSKMQPFIFNQFKNIILTAVFSQPIDSSTVRTRKANSLLLDQLIDILDSNVTTIDPLYPSTSRSSPMTLRCAFSPSQTSKTYRKLKRECLKQGKLFIDSEFPPSNESLFLDESRWSGADLEIEWKRPGVNILHFSSKRLFYTLKHAFNREALIVAAISAKNDEVEKSLECGLVMGHAYALTSIQFIELDALQLINKSKPDRGLETTGRRQAMVRLQNPWGEKEWNGPWSDGSAEWEQDFYGRWTTNGVKSGAPQDRSGGCPNFSATFCFNPQFLLEFSGPGTAEVILALNQPDKFYGKKRLPYLAVGMQLMRVEFNRRHRLHRPLPSTATSEYSSGRSVHLHLDKLTPGRYILIPSSFAPKEEGEFLLRIYSTQQMNPRLLEEDTPVAALNKFGIRFRCLVRLQIREIHFHSHNKITATELFCRLSSSTGEQLRTGVAFRSLSGPSFKFDGESFIFHSLCPTINFTFEVFVKNEFHHRNKYIGFARLRVRADQNDRLRVDLLLRYPIFKENCSNFGQLGMMRLEIYAYDDPLYL</sequence>
<dbReference type="InterPro" id="IPR014001">
    <property type="entry name" value="Helicase_ATP-bd"/>
</dbReference>
<dbReference type="GO" id="GO:0005524">
    <property type="term" value="F:ATP binding"/>
    <property type="evidence" value="ECO:0007669"/>
    <property type="project" value="InterPro"/>
</dbReference>
<dbReference type="InterPro" id="IPR001300">
    <property type="entry name" value="Peptidase_C2_calpain_cat"/>
</dbReference>
<dbReference type="GO" id="GO:0051301">
    <property type="term" value="P:cell division"/>
    <property type="evidence" value="ECO:0007669"/>
    <property type="project" value="UniProtKB-KW"/>
</dbReference>
<keyword evidence="6" id="KW-0131">Cell cycle</keyword>
<dbReference type="Proteomes" id="UP000887561">
    <property type="component" value="Unplaced"/>
</dbReference>
<dbReference type="PANTHER" id="PTHR45629">
    <property type="entry name" value="SNF2/RAD54 FAMILY MEMBER"/>
    <property type="match status" value="1"/>
</dbReference>
<feature type="domain" description="Helicase C-terminal" evidence="13">
    <location>
        <begin position="767"/>
        <end position="919"/>
    </location>
</feature>
<evidence type="ECO:0000256" key="8">
    <source>
        <dbReference type="ARBA" id="ARBA00029956"/>
    </source>
</evidence>
<feature type="region of interest" description="Disordered" evidence="10">
    <location>
        <begin position="333"/>
        <end position="397"/>
    </location>
</feature>
<dbReference type="InterPro" id="IPR001650">
    <property type="entry name" value="Helicase_C-like"/>
</dbReference>
<dbReference type="SUPFAM" id="SSF54001">
    <property type="entry name" value="Cysteine proteinases"/>
    <property type="match status" value="1"/>
</dbReference>
<feature type="compositionally biased region" description="Polar residues" evidence="10">
    <location>
        <begin position="333"/>
        <end position="346"/>
    </location>
</feature>
<dbReference type="SMART" id="SM00490">
    <property type="entry name" value="HELICc"/>
    <property type="match status" value="1"/>
</dbReference>
<dbReference type="InterPro" id="IPR000330">
    <property type="entry name" value="SNF2_N"/>
</dbReference>
<reference evidence="15" key="1">
    <citation type="submission" date="2022-11" db="UniProtKB">
        <authorList>
            <consortium name="WormBaseParasite"/>
        </authorList>
    </citation>
    <scope>IDENTIFICATION</scope>
</reference>
<keyword evidence="4" id="KW-0498">Mitosis</keyword>
<protein>
    <recommendedName>
        <fullName evidence="2">DNA repair and recombination protein RAD54-like</fullName>
    </recommendedName>
    <alternativeName>
        <fullName evidence="8">Protein okra</fullName>
    </alternativeName>
</protein>
<evidence type="ECO:0000256" key="9">
    <source>
        <dbReference type="PROSITE-ProRule" id="PRU00239"/>
    </source>
</evidence>
<evidence type="ECO:0000256" key="6">
    <source>
        <dbReference type="ARBA" id="ARBA00023306"/>
    </source>
</evidence>
<feature type="compositionally biased region" description="Acidic residues" evidence="10">
    <location>
        <begin position="216"/>
        <end position="225"/>
    </location>
</feature>
<dbReference type="FunFam" id="3.40.50.10810:FF:000094">
    <property type="entry name" value="DNA excision repair protein ERCC-6"/>
    <property type="match status" value="1"/>
</dbReference>
<evidence type="ECO:0000259" key="12">
    <source>
        <dbReference type="PROSITE" id="PS51192"/>
    </source>
</evidence>